<keyword evidence="3" id="KW-0812">Transmembrane</keyword>
<feature type="region of interest" description="Disordered" evidence="2">
    <location>
        <begin position="314"/>
        <end position="340"/>
    </location>
</feature>
<dbReference type="AlphaFoldDB" id="A0A1Y6LUS7"/>
<evidence type="ECO:0000256" key="3">
    <source>
        <dbReference type="SAM" id="Phobius"/>
    </source>
</evidence>
<accession>A0A1Y6LUS7</accession>
<dbReference type="InterPro" id="IPR009772">
    <property type="entry name" value="CDC123"/>
</dbReference>
<evidence type="ECO:0000256" key="2">
    <source>
        <dbReference type="SAM" id="MobiDB-lite"/>
    </source>
</evidence>
<dbReference type="EMBL" id="LT882685">
    <property type="protein sequence ID" value="SMY28137.1"/>
    <property type="molecule type" value="Genomic_DNA"/>
</dbReference>
<evidence type="ECO:0000313" key="5">
    <source>
        <dbReference type="Proteomes" id="UP000215453"/>
    </source>
</evidence>
<reference evidence="4 5" key="1">
    <citation type="submission" date="2016-10" db="EMBL/GenBank/DDBJ databases">
        <authorList>
            <person name="Varghese N."/>
        </authorList>
    </citation>
    <scope>NUCLEOTIDE SEQUENCE [LARGE SCALE GENOMIC DNA]</scope>
</reference>
<keyword evidence="3" id="KW-0472">Membrane</keyword>
<gene>
    <name evidence="4" type="ORF">ZT1A5_G9582</name>
</gene>
<organism evidence="4 5">
    <name type="scientific">Zymoseptoria tritici ST99CH_1A5</name>
    <dbReference type="NCBI Taxonomy" id="1276529"/>
    <lineage>
        <taxon>Eukaryota</taxon>
        <taxon>Fungi</taxon>
        <taxon>Dikarya</taxon>
        <taxon>Ascomycota</taxon>
        <taxon>Pezizomycotina</taxon>
        <taxon>Dothideomycetes</taxon>
        <taxon>Dothideomycetidae</taxon>
        <taxon>Mycosphaerellales</taxon>
        <taxon>Mycosphaerellaceae</taxon>
        <taxon>Zymoseptoria</taxon>
    </lineage>
</organism>
<dbReference type="Proteomes" id="UP000215453">
    <property type="component" value="Chromosome 10"/>
</dbReference>
<evidence type="ECO:0000256" key="1">
    <source>
        <dbReference type="ARBA" id="ARBA00011047"/>
    </source>
</evidence>
<keyword evidence="3" id="KW-1133">Transmembrane helix</keyword>
<proteinExistence type="inferred from homology"/>
<comment type="similarity">
    <text evidence="1">Belongs to the CDC123 family.</text>
</comment>
<dbReference type="PANTHER" id="PTHR15323">
    <property type="entry name" value="D123 PROTEIN"/>
    <property type="match status" value="1"/>
</dbReference>
<name>A0A1Y6LUS7_ZYMTR</name>
<feature type="compositionally biased region" description="Acidic residues" evidence="2">
    <location>
        <begin position="86"/>
        <end position="95"/>
    </location>
</feature>
<dbReference type="PANTHER" id="PTHR15323:SF6">
    <property type="entry name" value="CELL DIVISION CYCLE PROTEIN 123 HOMOLOG"/>
    <property type="match status" value="1"/>
</dbReference>
<evidence type="ECO:0000313" key="4">
    <source>
        <dbReference type="EMBL" id="SMY28137.1"/>
    </source>
</evidence>
<protein>
    <submittedName>
        <fullName evidence="4">Uncharacterized protein</fullName>
    </submittedName>
</protein>
<sequence length="573" mass="65302">MPAIMEEEESSTAPAVLPFPPVTKSHIMHCSFHSWHPKYRTITPKARLIPLTKPFLDYLRADGIILPSDDAENDESDSGFYSASDAQEEDDSEDDDVDIAADWREVHETIQSTIEELGGKVVPKLNWSAPKDATWMNANTMECRTPNDVYLLLKSSDFVTWDLEHAFDGCVESPDSELSQDDIPFHLVLRKSVPTFNPSVEFRCFVRERKLLCICQRDLNHYDFLEKMQGQLQSMIKEFFDVRLRDSFPDESFVFDVYIPQPFNRVWLVDVNPWAPRTDPILFSWLELLDMQAPQEPEFSDASHDFVRLSIAGTDQTAATPTGDAGSHSDSDSDEDEDADEELWLPELRLVRKSDPEAYNFSTQQYSAHKLPKDVVDASQSDNDTSLEENNLIVRRSISPSKQHNTDQVMENEAFWTTETINDARSRWITLQTRSNWTFRVLCPVLTVLALAASRVLSEPIPIWSMSLIWASWWFADAALEVLAHTGWSVRLPGVQEPTCVVPKILPNTAHLSVLVEGHEKTWPRERDVIVAWWRKGLRGCGWEAAPDSRWFSGVLVGVVYLTAMVVMFSSSR</sequence>
<dbReference type="GO" id="GO:0005737">
    <property type="term" value="C:cytoplasm"/>
    <property type="evidence" value="ECO:0007669"/>
    <property type="project" value="TreeGrafter"/>
</dbReference>
<feature type="transmembrane region" description="Helical" evidence="3">
    <location>
        <begin position="551"/>
        <end position="569"/>
    </location>
</feature>
<dbReference type="Pfam" id="PF07065">
    <property type="entry name" value="D123"/>
    <property type="match status" value="1"/>
</dbReference>
<feature type="region of interest" description="Disordered" evidence="2">
    <location>
        <begin position="68"/>
        <end position="95"/>
    </location>
</feature>